<sequence>MASKLNKTKDKRNIALVQETHTIALKAKIDSNVVPLFKAYCDRIENVYENFCDNHNQVIGLIPDDDNAFEEQDTVRAQADKMYFEIKSVQSQIYPIPPVSFYGRGTFSTLQESVEAVIKLDLPSTENVQLIAIPPSPDSETDCEGFDEDDLLNDNVQDIPGMVEVEATDAGNSDIQEVQMGSKKQHVLCANCR</sequence>
<gene>
    <name evidence="1" type="ORF">RN001_008824</name>
</gene>
<accession>A0AAN7SPD8</accession>
<evidence type="ECO:0000313" key="1">
    <source>
        <dbReference type="EMBL" id="KAK4880678.1"/>
    </source>
</evidence>
<organism evidence="1 2">
    <name type="scientific">Aquatica leii</name>
    <dbReference type="NCBI Taxonomy" id="1421715"/>
    <lineage>
        <taxon>Eukaryota</taxon>
        <taxon>Metazoa</taxon>
        <taxon>Ecdysozoa</taxon>
        <taxon>Arthropoda</taxon>
        <taxon>Hexapoda</taxon>
        <taxon>Insecta</taxon>
        <taxon>Pterygota</taxon>
        <taxon>Neoptera</taxon>
        <taxon>Endopterygota</taxon>
        <taxon>Coleoptera</taxon>
        <taxon>Polyphaga</taxon>
        <taxon>Elateriformia</taxon>
        <taxon>Elateroidea</taxon>
        <taxon>Lampyridae</taxon>
        <taxon>Luciolinae</taxon>
        <taxon>Aquatica</taxon>
    </lineage>
</organism>
<keyword evidence="2" id="KW-1185">Reference proteome</keyword>
<evidence type="ECO:0000313" key="2">
    <source>
        <dbReference type="Proteomes" id="UP001353858"/>
    </source>
</evidence>
<name>A0AAN7SPD8_9COLE</name>
<dbReference type="AlphaFoldDB" id="A0AAN7SPD8"/>
<proteinExistence type="predicted"/>
<protein>
    <submittedName>
        <fullName evidence="1">Uncharacterized protein</fullName>
    </submittedName>
</protein>
<dbReference type="EMBL" id="JARPUR010000003">
    <property type="protein sequence ID" value="KAK4880678.1"/>
    <property type="molecule type" value="Genomic_DNA"/>
</dbReference>
<dbReference type="Proteomes" id="UP001353858">
    <property type="component" value="Unassembled WGS sequence"/>
</dbReference>
<reference evidence="2" key="1">
    <citation type="submission" date="2023-01" db="EMBL/GenBank/DDBJ databases">
        <title>Key to firefly adult light organ development and bioluminescence: homeobox transcription factors regulate luciferase expression and transportation to peroxisome.</title>
        <authorList>
            <person name="Fu X."/>
        </authorList>
    </citation>
    <scope>NUCLEOTIDE SEQUENCE [LARGE SCALE GENOMIC DNA]</scope>
</reference>
<comment type="caution">
    <text evidence="1">The sequence shown here is derived from an EMBL/GenBank/DDBJ whole genome shotgun (WGS) entry which is preliminary data.</text>
</comment>